<evidence type="ECO:0000313" key="2">
    <source>
        <dbReference type="EMBL" id="MBI1756341.1"/>
    </source>
</evidence>
<dbReference type="GO" id="GO:0016491">
    <property type="term" value="F:oxidoreductase activity"/>
    <property type="evidence" value="ECO:0007669"/>
    <property type="project" value="InterPro"/>
</dbReference>
<name>A0A931LZY1_FIMGI</name>
<proteinExistence type="predicted"/>
<dbReference type="AlphaFoldDB" id="A0A931LZY1"/>
<sequence length="326" mass="35104">MRVGIVGAGLAGLAAARDLRAAGHQSFIFEKSSQVGGRVETVRAGGYAFDSGATSVAPRGLAIETVLLRELPQEDLVEVVKPIYVHRSLRVGQGDPERNLTARYVYRGGLDRLPILLAKGLDVRLGVAVEAIDGSNGAYRLSGETFDAVILTPPLPQSSTLLWTQGETRAFANAPYRSCLAVMLGFARELPPQHYHALVDAEQGHPMGWLSIETEKCPDRAPAGHTAFVMQFNGAYSKAHFDNGEPPLIDLALEYLDRLYGPGWDSPEVSAVRRWKYSQPEGLASFEAVNRGHSRLLVASDGLTGGRTEQAYEAGVRAARLLIAGG</sequence>
<feature type="domain" description="Amine oxidase" evidence="1">
    <location>
        <begin position="100"/>
        <end position="322"/>
    </location>
</feature>
<dbReference type="Proteomes" id="UP000727962">
    <property type="component" value="Unassembled WGS sequence"/>
</dbReference>
<dbReference type="SUPFAM" id="SSF54373">
    <property type="entry name" value="FAD-linked reductases, C-terminal domain"/>
    <property type="match status" value="1"/>
</dbReference>
<gene>
    <name evidence="2" type="ORF">HYR64_04445</name>
</gene>
<evidence type="ECO:0000259" key="1">
    <source>
        <dbReference type="Pfam" id="PF01593"/>
    </source>
</evidence>
<protein>
    <submittedName>
        <fullName evidence="2">FAD-dependent oxidoreductase</fullName>
    </submittedName>
</protein>
<dbReference type="EMBL" id="JACOSL010000028">
    <property type="protein sequence ID" value="MBI1756341.1"/>
    <property type="molecule type" value="Genomic_DNA"/>
</dbReference>
<dbReference type="Pfam" id="PF13450">
    <property type="entry name" value="NAD_binding_8"/>
    <property type="match status" value="1"/>
</dbReference>
<evidence type="ECO:0000313" key="3">
    <source>
        <dbReference type="Proteomes" id="UP000727962"/>
    </source>
</evidence>
<dbReference type="SUPFAM" id="SSF51905">
    <property type="entry name" value="FAD/NAD(P)-binding domain"/>
    <property type="match status" value="1"/>
</dbReference>
<comment type="caution">
    <text evidence="2">The sequence shown here is derived from an EMBL/GenBank/DDBJ whole genome shotgun (WGS) entry which is preliminary data.</text>
</comment>
<dbReference type="PRINTS" id="PR00419">
    <property type="entry name" value="ADXRDTASE"/>
</dbReference>
<dbReference type="InterPro" id="IPR002937">
    <property type="entry name" value="Amino_oxidase"/>
</dbReference>
<accession>A0A931LZY1</accession>
<dbReference type="Gene3D" id="3.90.660.10">
    <property type="match status" value="1"/>
</dbReference>
<organism evidence="2 3">
    <name type="scientific">Fimbriimonas ginsengisoli</name>
    <dbReference type="NCBI Taxonomy" id="1005039"/>
    <lineage>
        <taxon>Bacteria</taxon>
        <taxon>Bacillati</taxon>
        <taxon>Armatimonadota</taxon>
        <taxon>Fimbriimonadia</taxon>
        <taxon>Fimbriimonadales</taxon>
        <taxon>Fimbriimonadaceae</taxon>
        <taxon>Fimbriimonas</taxon>
    </lineage>
</organism>
<dbReference type="InterPro" id="IPR036188">
    <property type="entry name" value="FAD/NAD-bd_sf"/>
</dbReference>
<reference evidence="2" key="1">
    <citation type="submission" date="2020-07" db="EMBL/GenBank/DDBJ databases">
        <title>Huge and variable diversity of episymbiotic CPR bacteria and DPANN archaea in groundwater ecosystems.</title>
        <authorList>
            <person name="He C.Y."/>
            <person name="Keren R."/>
            <person name="Whittaker M."/>
            <person name="Farag I.F."/>
            <person name="Doudna J."/>
            <person name="Cate J.H.D."/>
            <person name="Banfield J.F."/>
        </authorList>
    </citation>
    <scope>NUCLEOTIDE SEQUENCE</scope>
    <source>
        <strain evidence="2">NC_groundwater_17_Pr7_B-0.1um_64_12</strain>
    </source>
</reference>
<dbReference type="PANTHER" id="PTHR16128:SF5">
    <property type="entry name" value="FAD_NAD(P)-BINDING OXIDOREDUCTASE FAMILY PROTEIN"/>
    <property type="match status" value="1"/>
</dbReference>
<dbReference type="Gene3D" id="3.50.50.60">
    <property type="entry name" value="FAD/NAD(P)-binding domain"/>
    <property type="match status" value="1"/>
</dbReference>
<dbReference type="Pfam" id="PF01593">
    <property type="entry name" value="Amino_oxidase"/>
    <property type="match status" value="1"/>
</dbReference>
<dbReference type="PANTHER" id="PTHR16128">
    <property type="entry name" value="FAD/NAD(P)-BINDING OXIDOREDUCTASE FAMILY PROTEIN"/>
    <property type="match status" value="1"/>
</dbReference>